<comment type="caution">
    <text evidence="2">The sequence shown here is derived from an EMBL/GenBank/DDBJ whole genome shotgun (WGS) entry which is preliminary data.</text>
</comment>
<name>A0ABT9NVA9_9ACTN</name>
<sequence>MSLPQRSSSRARSSVLKTAQIPALVPALVAACLLMTGCTGGSTEQDASSSSSRAGQGSQADQGSEAAKGKACEEYRDLSSQVDAASAEAQDLTVSTAEDGKKVTELMTKVSDLTEKADAAYALCYAEGVASPAAP</sequence>
<organism evidence="2 3">
    <name type="scientific">Kineosporia succinea</name>
    <dbReference type="NCBI Taxonomy" id="84632"/>
    <lineage>
        <taxon>Bacteria</taxon>
        <taxon>Bacillati</taxon>
        <taxon>Actinomycetota</taxon>
        <taxon>Actinomycetes</taxon>
        <taxon>Kineosporiales</taxon>
        <taxon>Kineosporiaceae</taxon>
        <taxon>Kineosporia</taxon>
    </lineage>
</organism>
<dbReference type="EMBL" id="JAUSQZ010000001">
    <property type="protein sequence ID" value="MDP9824362.1"/>
    <property type="molecule type" value="Genomic_DNA"/>
</dbReference>
<proteinExistence type="predicted"/>
<evidence type="ECO:0000313" key="3">
    <source>
        <dbReference type="Proteomes" id="UP001235712"/>
    </source>
</evidence>
<dbReference type="Proteomes" id="UP001235712">
    <property type="component" value="Unassembled WGS sequence"/>
</dbReference>
<protein>
    <submittedName>
        <fullName evidence="2">Uncharacterized protein</fullName>
    </submittedName>
</protein>
<feature type="region of interest" description="Disordered" evidence="1">
    <location>
        <begin position="40"/>
        <end position="72"/>
    </location>
</feature>
<gene>
    <name evidence="2" type="ORF">J2S57_000111</name>
</gene>
<feature type="compositionally biased region" description="Low complexity" evidence="1">
    <location>
        <begin position="41"/>
        <end position="66"/>
    </location>
</feature>
<evidence type="ECO:0000313" key="2">
    <source>
        <dbReference type="EMBL" id="MDP9824362.1"/>
    </source>
</evidence>
<dbReference type="PROSITE" id="PS51257">
    <property type="entry name" value="PROKAR_LIPOPROTEIN"/>
    <property type="match status" value="1"/>
</dbReference>
<keyword evidence="3" id="KW-1185">Reference proteome</keyword>
<evidence type="ECO:0000256" key="1">
    <source>
        <dbReference type="SAM" id="MobiDB-lite"/>
    </source>
</evidence>
<reference evidence="2 3" key="1">
    <citation type="submission" date="2023-07" db="EMBL/GenBank/DDBJ databases">
        <title>Sequencing the genomes of 1000 actinobacteria strains.</title>
        <authorList>
            <person name="Klenk H.-P."/>
        </authorList>
    </citation>
    <scope>NUCLEOTIDE SEQUENCE [LARGE SCALE GENOMIC DNA]</scope>
    <source>
        <strain evidence="2 3">DSM 44388</strain>
    </source>
</reference>
<accession>A0ABT9NVA9</accession>
<dbReference type="RefSeq" id="WP_307236774.1">
    <property type="nucleotide sequence ID" value="NZ_JAUSQZ010000001.1"/>
</dbReference>